<dbReference type="EMBL" id="ATCN01001045">
    <property type="protein sequence ID" value="EPR78083.1"/>
    <property type="molecule type" value="Genomic_DNA"/>
</dbReference>
<name>S7XQ44_SPRLO</name>
<accession>S7XQ44</accession>
<evidence type="ECO:0000259" key="1">
    <source>
        <dbReference type="Pfam" id="PF00485"/>
    </source>
</evidence>
<dbReference type="OMA" id="THNFNTI"/>
<keyword evidence="2" id="KW-0418">Kinase</keyword>
<comment type="caution">
    <text evidence="2">The sequence shown here is derived from an EMBL/GenBank/DDBJ whole genome shotgun (WGS) entry which is preliminary data.</text>
</comment>
<dbReference type="OrthoDB" id="2195084at2759"/>
<dbReference type="GO" id="GO:0016301">
    <property type="term" value="F:kinase activity"/>
    <property type="evidence" value="ECO:0007669"/>
    <property type="project" value="UniProtKB-KW"/>
</dbReference>
<proteinExistence type="predicted"/>
<sequence>MSQNFEEEMNEKIKEKLTLEEDKKNVIVIHGPSCSGKSTFANNLKKALDKQKISNILINLDHYYKTTTHRKENKYYNFDNPGALDFDKAFETLKTIDDNLDQIPLYEADFVEEVLKGPFFIKNFKPRVIIFEGLYSFNLFNDKSFDIKEFNPFTNESSDKLIHLYEYNNFSVFKIRFTVDEELQYRKKVERDVEERSRTLEFAMKQFKEQTLPATKRWVNLKDFTEDITIYNGNFKTRMIENLIKSIICFLAPQEDLIVQNNLTCYHQEKYEKNL</sequence>
<dbReference type="Proteomes" id="UP000014978">
    <property type="component" value="Unassembled WGS sequence"/>
</dbReference>
<dbReference type="SUPFAM" id="SSF52540">
    <property type="entry name" value="P-loop containing nucleoside triphosphate hydrolases"/>
    <property type="match status" value="1"/>
</dbReference>
<dbReference type="Gene3D" id="3.40.50.300">
    <property type="entry name" value="P-loop containing nucleotide triphosphate hydrolases"/>
    <property type="match status" value="1"/>
</dbReference>
<dbReference type="HOGENOM" id="CLU_059424_0_0_1"/>
<dbReference type="InParanoid" id="S7XQ44"/>
<dbReference type="PANTHER" id="PTHR10285">
    <property type="entry name" value="URIDINE KINASE"/>
    <property type="match status" value="1"/>
</dbReference>
<dbReference type="STRING" id="1358809.S7XQ44"/>
<dbReference type="InterPro" id="IPR027417">
    <property type="entry name" value="P-loop_NTPase"/>
</dbReference>
<keyword evidence="3" id="KW-1185">Reference proteome</keyword>
<dbReference type="AlphaFoldDB" id="S7XQ44"/>
<protein>
    <submittedName>
        <fullName evidence="2">Uridine-cytidine kinase-like 1</fullName>
    </submittedName>
</protein>
<dbReference type="GO" id="GO:0005524">
    <property type="term" value="F:ATP binding"/>
    <property type="evidence" value="ECO:0007669"/>
    <property type="project" value="InterPro"/>
</dbReference>
<gene>
    <name evidence="2" type="ORF">SLOPH_2289</name>
</gene>
<feature type="domain" description="Phosphoribulokinase/uridine kinase" evidence="1">
    <location>
        <begin position="26"/>
        <end position="220"/>
    </location>
</feature>
<evidence type="ECO:0000313" key="2">
    <source>
        <dbReference type="EMBL" id="EPR78083.1"/>
    </source>
</evidence>
<evidence type="ECO:0000313" key="3">
    <source>
        <dbReference type="Proteomes" id="UP000014978"/>
    </source>
</evidence>
<keyword evidence="2" id="KW-0808">Transferase</keyword>
<dbReference type="Pfam" id="PF00485">
    <property type="entry name" value="PRK"/>
    <property type="match status" value="1"/>
</dbReference>
<reference evidence="3" key="1">
    <citation type="journal article" date="2013" name="PLoS Genet.">
        <title>The genome of Spraguea lophii and the basis of host-microsporidian interactions.</title>
        <authorList>
            <person name="Campbell S.E."/>
            <person name="Williams T.A."/>
            <person name="Yousuf A."/>
            <person name="Soanes D.M."/>
            <person name="Paszkiewicz K.H."/>
            <person name="Williams B.A.P."/>
        </authorList>
    </citation>
    <scope>NUCLEOTIDE SEQUENCE [LARGE SCALE GENOMIC DNA]</scope>
    <source>
        <strain evidence="3">42_110</strain>
    </source>
</reference>
<dbReference type="InterPro" id="IPR006083">
    <property type="entry name" value="PRK/URK"/>
</dbReference>
<organism evidence="2 3">
    <name type="scientific">Spraguea lophii (strain 42_110)</name>
    <name type="common">Microsporidian parasite</name>
    <dbReference type="NCBI Taxonomy" id="1358809"/>
    <lineage>
        <taxon>Eukaryota</taxon>
        <taxon>Fungi</taxon>
        <taxon>Fungi incertae sedis</taxon>
        <taxon>Microsporidia</taxon>
        <taxon>Spragueidae</taxon>
        <taxon>Spraguea</taxon>
    </lineage>
</organism>
<dbReference type="VEuPathDB" id="MicrosporidiaDB:SLOPH_2289"/>